<organism evidence="1 2">
    <name type="scientific">Pisum sativum</name>
    <name type="common">Garden pea</name>
    <name type="synonym">Lathyrus oleraceus</name>
    <dbReference type="NCBI Taxonomy" id="3888"/>
    <lineage>
        <taxon>Eukaryota</taxon>
        <taxon>Viridiplantae</taxon>
        <taxon>Streptophyta</taxon>
        <taxon>Embryophyta</taxon>
        <taxon>Tracheophyta</taxon>
        <taxon>Spermatophyta</taxon>
        <taxon>Magnoliopsida</taxon>
        <taxon>eudicotyledons</taxon>
        <taxon>Gunneridae</taxon>
        <taxon>Pentapetalae</taxon>
        <taxon>rosids</taxon>
        <taxon>fabids</taxon>
        <taxon>Fabales</taxon>
        <taxon>Fabaceae</taxon>
        <taxon>Papilionoideae</taxon>
        <taxon>50 kb inversion clade</taxon>
        <taxon>NPAAA clade</taxon>
        <taxon>Hologalegina</taxon>
        <taxon>IRL clade</taxon>
        <taxon>Fabeae</taxon>
        <taxon>Lathyrus</taxon>
    </lineage>
</organism>
<dbReference type="Gramene" id="Psat05G0830800-T1">
    <property type="protein sequence ID" value="KAI5414113.1"/>
    <property type="gene ID" value="KIW84_058308"/>
</dbReference>
<comment type="caution">
    <text evidence="1">The sequence shown here is derived from an EMBL/GenBank/DDBJ whole genome shotgun (WGS) entry which is preliminary data.</text>
</comment>
<dbReference type="PANTHER" id="PTHR48435">
    <property type="entry name" value="POLYPROTEIN"/>
    <property type="match status" value="1"/>
</dbReference>
<keyword evidence="2" id="KW-1185">Reference proteome</keyword>
<dbReference type="EMBL" id="JAMSHJ010000005">
    <property type="protein sequence ID" value="KAI5414113.1"/>
    <property type="molecule type" value="Genomic_DNA"/>
</dbReference>
<reference evidence="1 2" key="1">
    <citation type="journal article" date="2022" name="Nat. Genet.">
        <title>Improved pea reference genome and pan-genome highlight genomic features and evolutionary characteristics.</title>
        <authorList>
            <person name="Yang T."/>
            <person name="Liu R."/>
            <person name="Luo Y."/>
            <person name="Hu S."/>
            <person name="Wang D."/>
            <person name="Wang C."/>
            <person name="Pandey M.K."/>
            <person name="Ge S."/>
            <person name="Xu Q."/>
            <person name="Li N."/>
            <person name="Li G."/>
            <person name="Huang Y."/>
            <person name="Saxena R.K."/>
            <person name="Ji Y."/>
            <person name="Li M."/>
            <person name="Yan X."/>
            <person name="He Y."/>
            <person name="Liu Y."/>
            <person name="Wang X."/>
            <person name="Xiang C."/>
            <person name="Varshney R.K."/>
            <person name="Ding H."/>
            <person name="Gao S."/>
            <person name="Zong X."/>
        </authorList>
    </citation>
    <scope>NUCLEOTIDE SEQUENCE [LARGE SCALE GENOMIC DNA]</scope>
    <source>
        <strain evidence="1 2">cv. Zhongwan 6</strain>
    </source>
</reference>
<evidence type="ECO:0000313" key="2">
    <source>
        <dbReference type="Proteomes" id="UP001058974"/>
    </source>
</evidence>
<gene>
    <name evidence="1" type="ORF">KIW84_058308</name>
</gene>
<dbReference type="InterPro" id="IPR053098">
    <property type="entry name" value="Petuviruses_polyprotein"/>
</dbReference>
<proteinExistence type="predicted"/>
<dbReference type="PANTHER" id="PTHR48435:SF1">
    <property type="entry name" value="POLYPROTEIN"/>
    <property type="match status" value="1"/>
</dbReference>
<dbReference type="Proteomes" id="UP001058974">
    <property type="component" value="Chromosome 5"/>
</dbReference>
<evidence type="ECO:0000313" key="1">
    <source>
        <dbReference type="EMBL" id="KAI5414113.1"/>
    </source>
</evidence>
<protein>
    <submittedName>
        <fullName evidence="1">Uncharacterized protein</fullName>
    </submittedName>
</protein>
<dbReference type="AlphaFoldDB" id="A0A9D5AM78"/>
<sequence length="222" mass="25811">MTSTVKEWYHNLGTFKQDELHHLETTANILGVLHREFIGDMEMFDRKNRQEFFEMKCYSLKTKDLDKHYHMMAQRYYVLNGYTDPSLKNTYASSLPQELQPEIHRMLATTQRDIKTMSLGQIHQVTIEELEKLCSFHHQFSETLLLMNSESEDGIYLPVYSFKEIGSSLPTPPLPCVEVHVLATKFSRPKEVIAYMDTGAQITMMNPSILPAESWITHVAYL</sequence>
<name>A0A9D5AM78_PEA</name>
<accession>A0A9D5AM78</accession>